<feature type="active site" description="Nucleophile" evidence="7">
    <location>
        <position position="26"/>
    </location>
</feature>
<evidence type="ECO:0000256" key="3">
    <source>
        <dbReference type="ARBA" id="ARBA00022982"/>
    </source>
</evidence>
<dbReference type="Pfam" id="PF00085">
    <property type="entry name" value="Thioredoxin"/>
    <property type="match status" value="1"/>
</dbReference>
<dbReference type="PANTHER" id="PTHR45663">
    <property type="entry name" value="GEO12009P1"/>
    <property type="match status" value="1"/>
</dbReference>
<dbReference type="NCBIfam" id="TIGR01068">
    <property type="entry name" value="thioredoxin"/>
    <property type="match status" value="1"/>
</dbReference>
<dbReference type="CDD" id="cd02947">
    <property type="entry name" value="TRX_family"/>
    <property type="match status" value="1"/>
</dbReference>
<keyword evidence="5 8" id="KW-0676">Redox-active center</keyword>
<reference evidence="10" key="1">
    <citation type="submission" date="2024-05" db="EMBL/GenBank/DDBJ databases">
        <authorList>
            <person name="Kim S."/>
            <person name="Heo J."/>
            <person name="Choi H."/>
            <person name="Choi Y."/>
            <person name="Kwon S.-W."/>
            <person name="Kim Y."/>
        </authorList>
    </citation>
    <scope>NUCLEOTIDE SEQUENCE</scope>
    <source>
        <strain evidence="10">KACC 23697</strain>
    </source>
</reference>
<evidence type="ECO:0000256" key="2">
    <source>
        <dbReference type="ARBA" id="ARBA00022448"/>
    </source>
</evidence>
<dbReference type="Gene3D" id="3.40.30.10">
    <property type="entry name" value="Glutaredoxin"/>
    <property type="match status" value="1"/>
</dbReference>
<gene>
    <name evidence="10" type="primary">trxA</name>
    <name evidence="10" type="ORF">ABEG20_08665</name>
</gene>
<dbReference type="PANTHER" id="PTHR45663:SF11">
    <property type="entry name" value="GEO12009P1"/>
    <property type="match status" value="1"/>
</dbReference>
<evidence type="ECO:0000256" key="8">
    <source>
        <dbReference type="PIRSR" id="PIRSR000077-4"/>
    </source>
</evidence>
<comment type="similarity">
    <text evidence="1">Belongs to the thioredoxin family.</text>
</comment>
<sequence>MAKFSDLINGDKPVLVDFFAEWCGPCKMMKPILEQLKSQVGDSVSIIKVDIDKNQPVASSYNVQSVPTLILFKKGKQVWRQSGVLQASQLKQVIDAHA</sequence>
<dbReference type="EMBL" id="CP157485">
    <property type="protein sequence ID" value="XBO49670.1"/>
    <property type="molecule type" value="Genomic_DNA"/>
</dbReference>
<dbReference type="SUPFAM" id="SSF52833">
    <property type="entry name" value="Thioredoxin-like"/>
    <property type="match status" value="1"/>
</dbReference>
<evidence type="ECO:0000256" key="6">
    <source>
        <dbReference type="NCBIfam" id="TIGR01068"/>
    </source>
</evidence>
<keyword evidence="4 8" id="KW-1015">Disulfide bond</keyword>
<evidence type="ECO:0000256" key="5">
    <source>
        <dbReference type="ARBA" id="ARBA00023284"/>
    </source>
</evidence>
<dbReference type="FunFam" id="3.40.30.10:FF:000001">
    <property type="entry name" value="Thioredoxin"/>
    <property type="match status" value="1"/>
</dbReference>
<dbReference type="InterPro" id="IPR013766">
    <property type="entry name" value="Thioredoxin_domain"/>
</dbReference>
<accession>A0AAU7KB71</accession>
<evidence type="ECO:0000313" key="10">
    <source>
        <dbReference type="EMBL" id="XBO49670.1"/>
    </source>
</evidence>
<dbReference type="AlphaFoldDB" id="A0AAU7KB71"/>
<evidence type="ECO:0000259" key="9">
    <source>
        <dbReference type="PROSITE" id="PS51352"/>
    </source>
</evidence>
<keyword evidence="2" id="KW-0813">Transport</keyword>
<organism evidence="10">
    <name type="scientific">Pedobacter sp. KACC 23697</name>
    <dbReference type="NCBI Taxonomy" id="3149230"/>
    <lineage>
        <taxon>Bacteria</taxon>
        <taxon>Pseudomonadati</taxon>
        <taxon>Bacteroidota</taxon>
        <taxon>Sphingobacteriia</taxon>
        <taxon>Sphingobacteriales</taxon>
        <taxon>Sphingobacteriaceae</taxon>
        <taxon>Pedobacter</taxon>
    </lineage>
</organism>
<dbReference type="RefSeq" id="WP_406826979.1">
    <property type="nucleotide sequence ID" value="NZ_CP157485.1"/>
</dbReference>
<dbReference type="InterPro" id="IPR005746">
    <property type="entry name" value="Thioredoxin"/>
</dbReference>
<feature type="active site" description="Nucleophile" evidence="7">
    <location>
        <position position="23"/>
    </location>
</feature>
<dbReference type="InterPro" id="IPR017937">
    <property type="entry name" value="Thioredoxin_CS"/>
</dbReference>
<protein>
    <recommendedName>
        <fullName evidence="6">Thioredoxin</fullName>
    </recommendedName>
</protein>
<evidence type="ECO:0000256" key="4">
    <source>
        <dbReference type="ARBA" id="ARBA00023157"/>
    </source>
</evidence>
<feature type="site" description="Contributes to redox potential value" evidence="7">
    <location>
        <position position="25"/>
    </location>
</feature>
<dbReference type="GO" id="GO:0045454">
    <property type="term" value="P:cell redox homeostasis"/>
    <property type="evidence" value="ECO:0007669"/>
    <property type="project" value="TreeGrafter"/>
</dbReference>
<dbReference type="GO" id="GO:0015035">
    <property type="term" value="F:protein-disulfide reductase activity"/>
    <property type="evidence" value="ECO:0007669"/>
    <property type="project" value="UniProtKB-UniRule"/>
</dbReference>
<dbReference type="InterPro" id="IPR036249">
    <property type="entry name" value="Thioredoxin-like_sf"/>
</dbReference>
<keyword evidence="3" id="KW-0249">Electron transport</keyword>
<feature type="site" description="Deprotonates C-terminal active site Cys" evidence="7">
    <location>
        <position position="17"/>
    </location>
</feature>
<dbReference type="GO" id="GO:0005829">
    <property type="term" value="C:cytosol"/>
    <property type="evidence" value="ECO:0007669"/>
    <property type="project" value="TreeGrafter"/>
</dbReference>
<dbReference type="PRINTS" id="PR00421">
    <property type="entry name" value="THIOREDOXIN"/>
</dbReference>
<name>A0AAU7KB71_9SPHI</name>
<proteinExistence type="inferred from homology"/>
<evidence type="ECO:0000256" key="7">
    <source>
        <dbReference type="PIRSR" id="PIRSR000077-1"/>
    </source>
</evidence>
<dbReference type="PIRSF" id="PIRSF000077">
    <property type="entry name" value="Thioredoxin"/>
    <property type="match status" value="1"/>
</dbReference>
<dbReference type="PROSITE" id="PS00194">
    <property type="entry name" value="THIOREDOXIN_1"/>
    <property type="match status" value="1"/>
</dbReference>
<feature type="disulfide bond" description="Redox-active" evidence="8">
    <location>
        <begin position="23"/>
        <end position="26"/>
    </location>
</feature>
<dbReference type="PROSITE" id="PS51352">
    <property type="entry name" value="THIOREDOXIN_2"/>
    <property type="match status" value="1"/>
</dbReference>
<feature type="site" description="Contributes to redox potential value" evidence="7">
    <location>
        <position position="24"/>
    </location>
</feature>
<evidence type="ECO:0000256" key="1">
    <source>
        <dbReference type="ARBA" id="ARBA00008987"/>
    </source>
</evidence>
<feature type="domain" description="Thioredoxin" evidence="9">
    <location>
        <begin position="1"/>
        <end position="98"/>
    </location>
</feature>